<evidence type="ECO:0000256" key="5">
    <source>
        <dbReference type="ARBA" id="ARBA00032644"/>
    </source>
</evidence>
<sequence>MGSPVRAAGFVLYRWSQSAQAEYLLLRCSYGTKHWTPPKGHVDPGETDYQAALRETQEEAGLSECDMEIVPNFKSQIHYQVKHYPTGELKDKTVTYWLARIRDGVEVKLSEEHLDLCWLPLTAACERSGFDTMTQVLHESRRAWASGNSFLSTPLGVNVTVLTPLIPRTLEEPVEGVGREVPAVVVEVEGEEVVVVVAAVGDCEALLGLDSVAGALLRAAASATARIFTNPLPADVILMPGGSFISGLGDSFLMPLVWSIND</sequence>
<dbReference type="PROSITE" id="PS00893">
    <property type="entry name" value="NUDIX_BOX"/>
    <property type="match status" value="1"/>
</dbReference>
<evidence type="ECO:0000256" key="3">
    <source>
        <dbReference type="ARBA" id="ARBA00022741"/>
    </source>
</evidence>
<dbReference type="EMBL" id="VCGU01000004">
    <property type="protein sequence ID" value="TRY76406.1"/>
    <property type="molecule type" value="Genomic_DNA"/>
</dbReference>
<accession>A0A553PFF9</accession>
<dbReference type="InterPro" id="IPR003565">
    <property type="entry name" value="Tetra_PHTase"/>
</dbReference>
<dbReference type="SUPFAM" id="SSF55811">
    <property type="entry name" value="Nudix"/>
    <property type="match status" value="1"/>
</dbReference>
<dbReference type="InterPro" id="IPR015797">
    <property type="entry name" value="NUDIX_hydrolase-like_dom_sf"/>
</dbReference>
<evidence type="ECO:0000313" key="8">
    <source>
        <dbReference type="Proteomes" id="UP000318571"/>
    </source>
</evidence>
<dbReference type="GO" id="GO:0006167">
    <property type="term" value="P:AMP biosynthetic process"/>
    <property type="evidence" value="ECO:0007669"/>
    <property type="project" value="TreeGrafter"/>
</dbReference>
<keyword evidence="8" id="KW-1185">Reference proteome</keyword>
<dbReference type="PROSITE" id="PS51462">
    <property type="entry name" value="NUDIX"/>
    <property type="match status" value="1"/>
</dbReference>
<feature type="domain" description="Nudix hydrolase" evidence="6">
    <location>
        <begin position="3"/>
        <end position="145"/>
    </location>
</feature>
<keyword evidence="3" id="KW-0547">Nucleotide-binding</keyword>
<comment type="similarity">
    <text evidence="1">Belongs to the Nudix hydrolase family.</text>
</comment>
<protein>
    <recommendedName>
        <fullName evidence="2">Bis(5'-nucleosyl)-tetraphosphatase [asymmetrical]</fullName>
    </recommendedName>
    <alternativeName>
        <fullName evidence="5">Diadenosine 5',5'''-P1,P4-tetraphosphate asymmetrical hydrolase</fullName>
    </alternativeName>
</protein>
<dbReference type="GO" id="GO:0006754">
    <property type="term" value="P:ATP biosynthetic process"/>
    <property type="evidence" value="ECO:0007669"/>
    <property type="project" value="TreeGrafter"/>
</dbReference>
<organism evidence="7 8">
    <name type="scientific">Tigriopus californicus</name>
    <name type="common">Marine copepod</name>
    <dbReference type="NCBI Taxonomy" id="6832"/>
    <lineage>
        <taxon>Eukaryota</taxon>
        <taxon>Metazoa</taxon>
        <taxon>Ecdysozoa</taxon>
        <taxon>Arthropoda</taxon>
        <taxon>Crustacea</taxon>
        <taxon>Multicrustacea</taxon>
        <taxon>Hexanauplia</taxon>
        <taxon>Copepoda</taxon>
        <taxon>Harpacticoida</taxon>
        <taxon>Harpacticidae</taxon>
        <taxon>Tigriopus</taxon>
    </lineage>
</organism>
<proteinExistence type="inferred from homology"/>
<dbReference type="Proteomes" id="UP000318571">
    <property type="component" value="Chromosome 5"/>
</dbReference>
<dbReference type="Pfam" id="PF00293">
    <property type="entry name" value="NUDIX"/>
    <property type="match status" value="1"/>
</dbReference>
<dbReference type="InterPro" id="IPR000086">
    <property type="entry name" value="NUDIX_hydrolase_dom"/>
</dbReference>
<dbReference type="InterPro" id="IPR020084">
    <property type="entry name" value="NUDIX_hydrolase_CS"/>
</dbReference>
<dbReference type="PANTHER" id="PTHR21340">
    <property type="entry name" value="DIADENOSINE 5,5-P1,P4-TETRAPHOSPHATE PYROPHOSPHOHYDROLASE MUTT"/>
    <property type="match status" value="1"/>
</dbReference>
<dbReference type="PANTHER" id="PTHR21340:SF0">
    <property type="entry name" value="BIS(5'-NUCLEOSYL)-TETRAPHOSPHATASE [ASYMMETRICAL]"/>
    <property type="match status" value="1"/>
</dbReference>
<comment type="caution">
    <text evidence="7">The sequence shown here is derived from an EMBL/GenBank/DDBJ whole genome shotgun (WGS) entry which is preliminary data.</text>
</comment>
<dbReference type="CDD" id="cd03428">
    <property type="entry name" value="NUDIX_Ap4A_Nudt2"/>
    <property type="match status" value="1"/>
</dbReference>
<dbReference type="InterPro" id="IPR051325">
    <property type="entry name" value="Nudix_hydrolase_domain"/>
</dbReference>
<evidence type="ECO:0000256" key="2">
    <source>
        <dbReference type="ARBA" id="ARBA00018911"/>
    </source>
</evidence>
<dbReference type="STRING" id="6832.A0A553PFF9"/>
<gene>
    <name evidence="7" type="ORF">TCAL_00037</name>
</gene>
<dbReference type="GO" id="GO:0000166">
    <property type="term" value="F:nucleotide binding"/>
    <property type="evidence" value="ECO:0007669"/>
    <property type="project" value="UniProtKB-KW"/>
</dbReference>
<dbReference type="AlphaFoldDB" id="A0A553PFF9"/>
<dbReference type="Gene3D" id="3.90.79.10">
    <property type="entry name" value="Nucleoside Triphosphate Pyrophosphohydrolase"/>
    <property type="match status" value="1"/>
</dbReference>
<evidence type="ECO:0000256" key="4">
    <source>
        <dbReference type="ARBA" id="ARBA00022801"/>
    </source>
</evidence>
<reference evidence="7 8" key="1">
    <citation type="journal article" date="2018" name="Nat. Ecol. Evol.">
        <title>Genomic signatures of mitonuclear coevolution across populations of Tigriopus californicus.</title>
        <authorList>
            <person name="Barreto F.S."/>
            <person name="Watson E.T."/>
            <person name="Lima T.G."/>
            <person name="Willett C.S."/>
            <person name="Edmands S."/>
            <person name="Li W."/>
            <person name="Burton R.S."/>
        </authorList>
    </citation>
    <scope>NUCLEOTIDE SEQUENCE [LARGE SCALE GENOMIC DNA]</scope>
    <source>
        <strain evidence="7 8">San Diego</strain>
    </source>
</reference>
<evidence type="ECO:0000256" key="1">
    <source>
        <dbReference type="ARBA" id="ARBA00005582"/>
    </source>
</evidence>
<dbReference type="GO" id="GO:0004081">
    <property type="term" value="F:bis(5'-nucleosyl)-tetraphosphatase (asymmetrical) activity"/>
    <property type="evidence" value="ECO:0007669"/>
    <property type="project" value="TreeGrafter"/>
</dbReference>
<keyword evidence="4" id="KW-0378">Hydrolase</keyword>
<evidence type="ECO:0000259" key="6">
    <source>
        <dbReference type="PROSITE" id="PS51462"/>
    </source>
</evidence>
<evidence type="ECO:0000313" key="7">
    <source>
        <dbReference type="EMBL" id="TRY76406.1"/>
    </source>
</evidence>
<name>A0A553PFF9_TIGCA</name>
<dbReference type="PRINTS" id="PR01405">
    <property type="entry name" value="TETRPHPHTASE"/>
</dbReference>